<dbReference type="Proteomes" id="UP001595420">
    <property type="component" value="Unassembled WGS sequence"/>
</dbReference>
<keyword evidence="4" id="KW-1185">Reference proteome</keyword>
<keyword evidence="1" id="KW-0378">Hydrolase</keyword>
<sequence length="185" mass="20456">MCGRFTQRYTWAELHALLDLIGSPRNLRPRHNIAPTTSIDMVRAGEAGRELAAMRWGLIPAWWKKSAQEVPATFNARAETVAEKPMFRDGFKRRRCIIPASCFYEWTGGRKDRQPHPFTAADGASVPGLGEGGVELHHDRVGRQDGTLGAEALHPARATALREGPVSKRKNATSVATMIRRCSSP</sequence>
<reference evidence="4" key="1">
    <citation type="journal article" date="2019" name="Int. J. Syst. Evol. Microbiol.">
        <title>The Global Catalogue of Microorganisms (GCM) 10K type strain sequencing project: providing services to taxonomists for standard genome sequencing and annotation.</title>
        <authorList>
            <consortium name="The Broad Institute Genomics Platform"/>
            <consortium name="The Broad Institute Genome Sequencing Center for Infectious Disease"/>
            <person name="Wu L."/>
            <person name="Ma J."/>
        </authorList>
    </citation>
    <scope>NUCLEOTIDE SEQUENCE [LARGE SCALE GENOMIC DNA]</scope>
    <source>
        <strain evidence="4">CGMCC 1.16855</strain>
    </source>
</reference>
<evidence type="ECO:0000256" key="1">
    <source>
        <dbReference type="RuleBase" id="RU364100"/>
    </source>
</evidence>
<organism evidence="3 4">
    <name type="scientific">Falsiroseomonas tokyonensis</name>
    <dbReference type="NCBI Taxonomy" id="430521"/>
    <lineage>
        <taxon>Bacteria</taxon>
        <taxon>Pseudomonadati</taxon>
        <taxon>Pseudomonadota</taxon>
        <taxon>Alphaproteobacteria</taxon>
        <taxon>Acetobacterales</taxon>
        <taxon>Roseomonadaceae</taxon>
        <taxon>Falsiroseomonas</taxon>
    </lineage>
</organism>
<dbReference type="InterPro" id="IPR003738">
    <property type="entry name" value="SRAP"/>
</dbReference>
<dbReference type="PANTHER" id="PTHR13604:SF0">
    <property type="entry name" value="ABASIC SITE PROCESSING PROTEIN HMCES"/>
    <property type="match status" value="1"/>
</dbReference>
<feature type="region of interest" description="Disordered" evidence="2">
    <location>
        <begin position="162"/>
        <end position="185"/>
    </location>
</feature>
<dbReference type="RefSeq" id="WP_216840338.1">
    <property type="nucleotide sequence ID" value="NZ_JAFNJS010000018.1"/>
</dbReference>
<comment type="caution">
    <text evidence="3">The sequence shown here is derived from an EMBL/GenBank/DDBJ whole genome shotgun (WGS) entry which is preliminary data.</text>
</comment>
<protein>
    <recommendedName>
        <fullName evidence="1">Abasic site processing protein</fullName>
        <ecNumber evidence="1">3.4.-.-</ecNumber>
    </recommendedName>
</protein>
<accession>A0ABV7C5U8</accession>
<dbReference type="EMBL" id="JBHRSB010000018">
    <property type="protein sequence ID" value="MFC3003899.1"/>
    <property type="molecule type" value="Genomic_DNA"/>
</dbReference>
<evidence type="ECO:0000256" key="2">
    <source>
        <dbReference type="SAM" id="MobiDB-lite"/>
    </source>
</evidence>
<gene>
    <name evidence="3" type="ORF">ACFOD3_28675</name>
</gene>
<evidence type="ECO:0000313" key="3">
    <source>
        <dbReference type="EMBL" id="MFC3003899.1"/>
    </source>
</evidence>
<comment type="similarity">
    <text evidence="1">Belongs to the SOS response-associated peptidase family.</text>
</comment>
<evidence type="ECO:0000313" key="4">
    <source>
        <dbReference type="Proteomes" id="UP001595420"/>
    </source>
</evidence>
<name>A0ABV7C5U8_9PROT</name>
<proteinExistence type="inferred from homology"/>
<dbReference type="PANTHER" id="PTHR13604">
    <property type="entry name" value="DC12-RELATED"/>
    <property type="match status" value="1"/>
</dbReference>
<dbReference type="EC" id="3.4.-.-" evidence="1"/>
<keyword evidence="1" id="KW-0645">Protease</keyword>
<dbReference type="Pfam" id="PF02586">
    <property type="entry name" value="SRAP"/>
    <property type="match status" value="1"/>
</dbReference>